<keyword evidence="7" id="KW-0472">Membrane</keyword>
<name>A0A8D5I9M5_SALET</name>
<dbReference type="PANTHER" id="PTHR30012">
    <property type="entry name" value="GENERAL SECRETION PATHWAY PROTEIN"/>
    <property type="match status" value="1"/>
</dbReference>
<evidence type="ECO:0000256" key="5">
    <source>
        <dbReference type="ARBA" id="ARBA00022692"/>
    </source>
</evidence>
<protein>
    <recommendedName>
        <fullName evidence="8">Type II secretion system protein GspF domain-containing protein</fullName>
    </recommendedName>
</protein>
<gene>
    <name evidence="9" type="ORF">SEL4551_37310</name>
</gene>
<reference evidence="9" key="1">
    <citation type="submission" date="2020-07" db="EMBL/GenBank/DDBJ databases">
        <title>complete genome sequences of Salmonella enterica subsp. enterica serovar 4,[5],12:i:- str. L-4551.</title>
        <authorList>
            <person name="Sekizuka T."/>
            <person name="Arai N."/>
            <person name="Akiba M."/>
            <person name="Kuroda M."/>
        </authorList>
    </citation>
    <scope>NUCLEOTIDE SEQUENCE</scope>
    <source>
        <strain evidence="9">L-4551</strain>
    </source>
</reference>
<dbReference type="EMBL" id="AP023304">
    <property type="protein sequence ID" value="BCI14234.1"/>
    <property type="molecule type" value="Genomic_DNA"/>
</dbReference>
<proteinExistence type="inferred from homology"/>
<keyword evidence="4" id="KW-0997">Cell inner membrane</keyword>
<dbReference type="GO" id="GO:0015628">
    <property type="term" value="P:protein secretion by the type II secretion system"/>
    <property type="evidence" value="ECO:0007669"/>
    <property type="project" value="TreeGrafter"/>
</dbReference>
<dbReference type="Gene3D" id="1.20.81.30">
    <property type="entry name" value="Type II secretion system (T2SS), domain F"/>
    <property type="match status" value="1"/>
</dbReference>
<evidence type="ECO:0000259" key="8">
    <source>
        <dbReference type="Pfam" id="PF00482"/>
    </source>
</evidence>
<evidence type="ECO:0000256" key="2">
    <source>
        <dbReference type="ARBA" id="ARBA00005745"/>
    </source>
</evidence>
<dbReference type="InterPro" id="IPR018076">
    <property type="entry name" value="T2SS_GspF_dom"/>
</dbReference>
<keyword evidence="6" id="KW-1133">Transmembrane helix</keyword>
<evidence type="ECO:0000256" key="7">
    <source>
        <dbReference type="ARBA" id="ARBA00023136"/>
    </source>
</evidence>
<comment type="similarity">
    <text evidence="2">Belongs to the GSP F family.</text>
</comment>
<accession>A0A8D5I9M5</accession>
<organism evidence="9">
    <name type="scientific">Salmonella enterica subsp. enterica serovar 4,[5],12:i:-</name>
    <dbReference type="NCBI Taxonomy" id="440524"/>
    <lineage>
        <taxon>Bacteria</taxon>
        <taxon>Pseudomonadati</taxon>
        <taxon>Pseudomonadota</taxon>
        <taxon>Gammaproteobacteria</taxon>
        <taxon>Enterobacterales</taxon>
        <taxon>Enterobacteriaceae</taxon>
        <taxon>Salmonella</taxon>
    </lineage>
</organism>
<dbReference type="Pfam" id="PF00482">
    <property type="entry name" value="T2SSF"/>
    <property type="match status" value="1"/>
</dbReference>
<dbReference type="PANTHER" id="PTHR30012:SF7">
    <property type="entry name" value="PROTEIN TRANSPORT PROTEIN HOFC HOMOLOG"/>
    <property type="match status" value="1"/>
</dbReference>
<comment type="subcellular location">
    <subcellularLocation>
        <location evidence="1">Cell inner membrane</location>
        <topology evidence="1">Multi-pass membrane protein</topology>
    </subcellularLocation>
</comment>
<evidence type="ECO:0000256" key="6">
    <source>
        <dbReference type="ARBA" id="ARBA00022989"/>
    </source>
</evidence>
<dbReference type="InterPro" id="IPR003004">
    <property type="entry name" value="GspF/PilC"/>
</dbReference>
<dbReference type="AlphaFoldDB" id="A0A8D5I9M5"/>
<keyword evidence="5" id="KW-0812">Transmembrane</keyword>
<feature type="domain" description="Type II secretion system protein GspF" evidence="8">
    <location>
        <begin position="64"/>
        <end position="111"/>
    </location>
</feature>
<evidence type="ECO:0000256" key="1">
    <source>
        <dbReference type="ARBA" id="ARBA00004429"/>
    </source>
</evidence>
<evidence type="ECO:0000256" key="4">
    <source>
        <dbReference type="ARBA" id="ARBA00022519"/>
    </source>
</evidence>
<keyword evidence="3" id="KW-1003">Cell membrane</keyword>
<sequence length="113" mass="13044">MSVKQLWRWQGVNDKGQLEQDVVWADNRLALIITLQHQRIMPLRIKRMGVNAALWKEEQSAEIIHQLATLIHAGLTLSEGLELLAKQHPHRQWQALLRTLAHELEQGVPFPAH</sequence>
<evidence type="ECO:0000256" key="3">
    <source>
        <dbReference type="ARBA" id="ARBA00022475"/>
    </source>
</evidence>
<evidence type="ECO:0000313" key="9">
    <source>
        <dbReference type="EMBL" id="BCI14234.1"/>
    </source>
</evidence>
<dbReference type="GO" id="GO:0005886">
    <property type="term" value="C:plasma membrane"/>
    <property type="evidence" value="ECO:0007669"/>
    <property type="project" value="UniProtKB-SubCell"/>
</dbReference>
<dbReference type="InterPro" id="IPR042094">
    <property type="entry name" value="T2SS_GspF_sf"/>
</dbReference>